<accession>A0A426Z2H5</accession>
<protein>
    <submittedName>
        <fullName evidence="1">Uncharacterized protein</fullName>
    </submittedName>
</protein>
<organism evidence="1 2">
    <name type="scientific">Ensete ventricosum</name>
    <name type="common">Abyssinian banana</name>
    <name type="synonym">Musa ensete</name>
    <dbReference type="NCBI Taxonomy" id="4639"/>
    <lineage>
        <taxon>Eukaryota</taxon>
        <taxon>Viridiplantae</taxon>
        <taxon>Streptophyta</taxon>
        <taxon>Embryophyta</taxon>
        <taxon>Tracheophyta</taxon>
        <taxon>Spermatophyta</taxon>
        <taxon>Magnoliopsida</taxon>
        <taxon>Liliopsida</taxon>
        <taxon>Zingiberales</taxon>
        <taxon>Musaceae</taxon>
        <taxon>Ensete</taxon>
    </lineage>
</organism>
<comment type="caution">
    <text evidence="1">The sequence shown here is derived from an EMBL/GenBank/DDBJ whole genome shotgun (WGS) entry which is preliminary data.</text>
</comment>
<gene>
    <name evidence="1" type="ORF">B296_00032261</name>
</gene>
<dbReference type="Proteomes" id="UP000287651">
    <property type="component" value="Unassembled WGS sequence"/>
</dbReference>
<name>A0A426Z2H5_ENSVE</name>
<evidence type="ECO:0000313" key="1">
    <source>
        <dbReference type="EMBL" id="RRT58172.1"/>
    </source>
</evidence>
<evidence type="ECO:0000313" key="2">
    <source>
        <dbReference type="Proteomes" id="UP000287651"/>
    </source>
</evidence>
<proteinExistence type="predicted"/>
<reference evidence="1 2" key="1">
    <citation type="journal article" date="2014" name="Agronomy (Basel)">
        <title>A Draft Genome Sequence for Ensete ventricosum, the Drought-Tolerant Tree Against Hunger.</title>
        <authorList>
            <person name="Harrison J."/>
            <person name="Moore K.A."/>
            <person name="Paszkiewicz K."/>
            <person name="Jones T."/>
            <person name="Grant M."/>
            <person name="Ambacheew D."/>
            <person name="Muzemil S."/>
            <person name="Studholme D.J."/>
        </authorList>
    </citation>
    <scope>NUCLEOTIDE SEQUENCE [LARGE SCALE GENOMIC DNA]</scope>
</reference>
<feature type="non-terminal residue" evidence="1">
    <location>
        <position position="100"/>
    </location>
</feature>
<sequence>MGNLPIYPGQFSRLVSKVRAVYSLALGDLPVDNCWSSPYFQGMGSPTATHRTKDNEVGNSFGIRQGAGVSGAYQDGIREFTRRRTRLTGRLSRVAEKLTG</sequence>
<dbReference type="EMBL" id="AMZH03008814">
    <property type="protein sequence ID" value="RRT58172.1"/>
    <property type="molecule type" value="Genomic_DNA"/>
</dbReference>
<dbReference type="AlphaFoldDB" id="A0A426Z2H5"/>